<proteinExistence type="predicted"/>
<organism evidence="1 2">
    <name type="scientific">Evansella alkalicola</name>
    <dbReference type="NCBI Taxonomy" id="745819"/>
    <lineage>
        <taxon>Bacteria</taxon>
        <taxon>Bacillati</taxon>
        <taxon>Bacillota</taxon>
        <taxon>Bacilli</taxon>
        <taxon>Bacillales</taxon>
        <taxon>Bacillaceae</taxon>
        <taxon>Evansella</taxon>
    </lineage>
</organism>
<dbReference type="Proteomes" id="UP000790580">
    <property type="component" value="Unassembled WGS sequence"/>
</dbReference>
<comment type="caution">
    <text evidence="1">The sequence shown here is derived from an EMBL/GenBank/DDBJ whole genome shotgun (WGS) entry which is preliminary data.</text>
</comment>
<name>A0ABS6JVM1_9BACI</name>
<accession>A0ABS6JVM1</accession>
<dbReference type="EMBL" id="JAHQCR010000053">
    <property type="protein sequence ID" value="MBU9722440.1"/>
    <property type="molecule type" value="Genomic_DNA"/>
</dbReference>
<gene>
    <name evidence="1" type="ORF">KS407_13460</name>
</gene>
<reference evidence="1 2" key="1">
    <citation type="submission" date="2021-06" db="EMBL/GenBank/DDBJ databases">
        <title>Bacillus sp. RD4P76, an endophyte from a halophyte.</title>
        <authorList>
            <person name="Sun J.-Q."/>
        </authorList>
    </citation>
    <scope>NUCLEOTIDE SEQUENCE [LARGE SCALE GENOMIC DNA]</scope>
    <source>
        <strain evidence="1 2">JCM 17098</strain>
    </source>
</reference>
<keyword evidence="2" id="KW-1185">Reference proteome</keyword>
<dbReference type="RefSeq" id="WP_088074842.1">
    <property type="nucleotide sequence ID" value="NZ_JAHQCR010000053.1"/>
</dbReference>
<evidence type="ECO:0000313" key="2">
    <source>
        <dbReference type="Proteomes" id="UP000790580"/>
    </source>
</evidence>
<sequence>MSVIPKESVKYKKEYVLKVNNRVVTLLNPGKFEHFHEGQEPIISWKWINLPVKAEGKSLNKLVIQNMTDAEIDVNMLVKYKVEDSSTNPLVYYSPSREALISYDGNSYSLFGGTGNILEAMYYSTVKVDVNEWSDGTPLNFQPLTKNSNGWGLEFLMKLGENASSFIYEWEFDSNKLQEIEDLHTQYQGLLGKGSFSY</sequence>
<protein>
    <submittedName>
        <fullName evidence="1">Uncharacterized protein</fullName>
    </submittedName>
</protein>
<evidence type="ECO:0000313" key="1">
    <source>
        <dbReference type="EMBL" id="MBU9722440.1"/>
    </source>
</evidence>